<feature type="non-terminal residue" evidence="1">
    <location>
        <position position="216"/>
    </location>
</feature>
<gene>
    <name evidence="1" type="ORF">G9H71_22500</name>
</gene>
<keyword evidence="2" id="KW-1185">Reference proteome</keyword>
<proteinExistence type="predicted"/>
<reference evidence="1 2" key="1">
    <citation type="submission" date="2020-03" db="EMBL/GenBank/DDBJ databases">
        <title>Two novel Motilibacter sp.</title>
        <authorList>
            <person name="Liu S."/>
        </authorList>
    </citation>
    <scope>NUCLEOTIDE SEQUENCE [LARGE SCALE GENOMIC DNA]</scope>
    <source>
        <strain evidence="1 2">E257</strain>
    </source>
</reference>
<evidence type="ECO:0000313" key="2">
    <source>
        <dbReference type="Proteomes" id="UP000800981"/>
    </source>
</evidence>
<dbReference type="EMBL" id="JAANNP010000211">
    <property type="protein sequence ID" value="NHC16559.1"/>
    <property type="molecule type" value="Genomic_DNA"/>
</dbReference>
<organism evidence="1 2">
    <name type="scientific">Motilibacter deserti</name>
    <dbReference type="NCBI Taxonomy" id="2714956"/>
    <lineage>
        <taxon>Bacteria</taxon>
        <taxon>Bacillati</taxon>
        <taxon>Actinomycetota</taxon>
        <taxon>Actinomycetes</taxon>
        <taxon>Motilibacterales</taxon>
        <taxon>Motilibacteraceae</taxon>
        <taxon>Motilibacter</taxon>
    </lineage>
</organism>
<name>A0ABX0H483_9ACTN</name>
<dbReference type="Proteomes" id="UP000800981">
    <property type="component" value="Unassembled WGS sequence"/>
</dbReference>
<accession>A0ABX0H483</accession>
<comment type="caution">
    <text evidence="1">The sequence shown here is derived from an EMBL/GenBank/DDBJ whole genome shotgun (WGS) entry which is preliminary data.</text>
</comment>
<evidence type="ECO:0000313" key="1">
    <source>
        <dbReference type="EMBL" id="NHC16559.1"/>
    </source>
</evidence>
<protein>
    <submittedName>
        <fullName evidence="1">Uncharacterized protein</fullName>
    </submittedName>
</protein>
<sequence length="216" mass="24102">MTDRLDRPAQRPSAGAAEGSGVDFVVNVYERTYRSVLDEERFAALVGQHRHPFAARTILLSNADDPVDLRRRAEALISAGLADRAVAVADLLPRAYAQAGLDRRRLGPVAPFVDFGLAAVFLDGPPWLLHWDAEVDLREPVDWVAPALRLMERDLRVRIANPNWGAPTLDAETDEWVDGFALSRGFSDQAFLVRRSDLARQVYAQRCTARLRFPLS</sequence>
<dbReference type="RefSeq" id="WP_166284977.1">
    <property type="nucleotide sequence ID" value="NZ_JAANNP010000211.1"/>
</dbReference>